<dbReference type="FunFam" id="2.60.40.10:FF:001475">
    <property type="entry name" value="TAP binding protein-like variant"/>
    <property type="match status" value="1"/>
</dbReference>
<dbReference type="Gene3D" id="2.60.40.10">
    <property type="entry name" value="Immunoglobulins"/>
    <property type="match status" value="1"/>
</dbReference>
<comment type="subcellular location">
    <subcellularLocation>
        <location evidence="2">Cell membrane</location>
        <topology evidence="2">Single-pass type I membrane protein</topology>
    </subcellularLocation>
    <subcellularLocation>
        <location evidence="1">Endoplasmic reticulum membrane</location>
        <topology evidence="1">Single-pass type I membrane protein</topology>
    </subcellularLocation>
    <subcellularLocation>
        <location evidence="3">Golgi apparatus membrane</location>
        <topology evidence="3">Single-pass type I membrane protein</topology>
    </subcellularLocation>
    <subcellularLocation>
        <location evidence="16">Microsome membrane</location>
        <topology evidence="16">Single-pass type I membrane protein</topology>
    </subcellularLocation>
</comment>
<dbReference type="AlphaFoldDB" id="A0A803J991"/>
<dbReference type="GO" id="GO:0005886">
    <property type="term" value="C:plasma membrane"/>
    <property type="evidence" value="ECO:0007669"/>
    <property type="project" value="UniProtKB-SubCell"/>
</dbReference>
<accession>A0A803J991</accession>
<evidence type="ECO:0000256" key="16">
    <source>
        <dbReference type="ARBA" id="ARBA00060390"/>
    </source>
</evidence>
<name>A0A803J991_XENTR</name>
<evidence type="ECO:0000256" key="3">
    <source>
        <dbReference type="ARBA" id="ARBA00004614"/>
    </source>
</evidence>
<sequence>MMGRRRWEHVPSLPRSSEEGPAEVPETRCSVAEALSLYEPQSWLVSFLVSLNLKTTSHIPSDLAPKQEKDIYTRTVPVVTISRSRANLRCSVSGFYPMDIGVTWLRDGEPIPHSSNIDIRTWSNADGTYTLSNSLSVAPGGGQREGTYSCQVEHKSLPESHNSVLLLLPMAGLPCGASIALWVSYPALMVYTMLYGPLPTH</sequence>
<evidence type="ECO:0000256" key="18">
    <source>
        <dbReference type="ARBA" id="ARBA00078292"/>
    </source>
</evidence>
<dbReference type="GO" id="GO:0005789">
    <property type="term" value="C:endoplasmic reticulum membrane"/>
    <property type="evidence" value="ECO:0007669"/>
    <property type="project" value="UniProtKB-SubCell"/>
</dbReference>
<evidence type="ECO:0000256" key="10">
    <source>
        <dbReference type="ARBA" id="ARBA00022859"/>
    </source>
</evidence>
<dbReference type="Ensembl" id="ENSXETT00000113058">
    <property type="protein sequence ID" value="ENSXETP00000104388"/>
    <property type="gene ID" value="ENSXETG00000037273"/>
</dbReference>
<keyword evidence="8" id="KW-0256">Endoplasmic reticulum</keyword>
<dbReference type="PROSITE" id="PS00290">
    <property type="entry name" value="IG_MHC"/>
    <property type="match status" value="1"/>
</dbReference>
<dbReference type="InterPro" id="IPR013783">
    <property type="entry name" value="Ig-like_fold"/>
</dbReference>
<dbReference type="PROSITE" id="PS50835">
    <property type="entry name" value="IG_LIKE"/>
    <property type="match status" value="1"/>
</dbReference>
<dbReference type="InterPro" id="IPR050380">
    <property type="entry name" value="Immune_Resp_Modulators"/>
</dbReference>
<evidence type="ECO:0000256" key="8">
    <source>
        <dbReference type="ARBA" id="ARBA00022824"/>
    </source>
</evidence>
<keyword evidence="12" id="KW-0333">Golgi apparatus</keyword>
<evidence type="ECO:0000259" key="24">
    <source>
        <dbReference type="PROSITE" id="PS50835"/>
    </source>
</evidence>
<evidence type="ECO:0000256" key="5">
    <source>
        <dbReference type="ARBA" id="ARBA00022692"/>
    </source>
</evidence>
<dbReference type="GO" id="GO:0000139">
    <property type="term" value="C:Golgi membrane"/>
    <property type="evidence" value="ECO:0007669"/>
    <property type="project" value="UniProtKB-SubCell"/>
</dbReference>
<evidence type="ECO:0000256" key="22">
    <source>
        <dbReference type="SAM" id="MobiDB-lite"/>
    </source>
</evidence>
<keyword evidence="13 23" id="KW-0472">Membrane</keyword>
<evidence type="ECO:0000256" key="6">
    <source>
        <dbReference type="ARBA" id="ARBA00022729"/>
    </source>
</evidence>
<evidence type="ECO:0000256" key="19">
    <source>
        <dbReference type="ARBA" id="ARBA00081207"/>
    </source>
</evidence>
<dbReference type="Pfam" id="PF07654">
    <property type="entry name" value="C1-set"/>
    <property type="match status" value="1"/>
</dbReference>
<keyword evidence="11 23" id="KW-1133">Transmembrane helix</keyword>
<feature type="transmembrane region" description="Helical" evidence="23">
    <location>
        <begin position="164"/>
        <end position="185"/>
    </location>
</feature>
<keyword evidence="9" id="KW-0492">Microsome</keyword>
<evidence type="ECO:0000256" key="12">
    <source>
        <dbReference type="ARBA" id="ARBA00023034"/>
    </source>
</evidence>
<dbReference type="SMART" id="SM00407">
    <property type="entry name" value="IGc1"/>
    <property type="match status" value="1"/>
</dbReference>
<evidence type="ECO:0000256" key="15">
    <source>
        <dbReference type="ARBA" id="ARBA00023319"/>
    </source>
</evidence>
<dbReference type="InterPro" id="IPR003597">
    <property type="entry name" value="Ig_C1-set"/>
</dbReference>
<evidence type="ECO:0000256" key="9">
    <source>
        <dbReference type="ARBA" id="ARBA00022848"/>
    </source>
</evidence>
<organism evidence="25">
    <name type="scientific">Xenopus tropicalis</name>
    <name type="common">Western clawed frog</name>
    <name type="synonym">Silurana tropicalis</name>
    <dbReference type="NCBI Taxonomy" id="8364"/>
    <lineage>
        <taxon>Eukaryota</taxon>
        <taxon>Metazoa</taxon>
        <taxon>Chordata</taxon>
        <taxon>Craniata</taxon>
        <taxon>Vertebrata</taxon>
        <taxon>Euteleostomi</taxon>
        <taxon>Amphibia</taxon>
        <taxon>Batrachia</taxon>
        <taxon>Anura</taxon>
        <taxon>Pipoidea</taxon>
        <taxon>Pipidae</taxon>
        <taxon>Xenopodinae</taxon>
        <taxon>Xenopus</taxon>
        <taxon>Silurana</taxon>
    </lineage>
</organism>
<dbReference type="GeneTree" id="ENSGT00940000163371"/>
<evidence type="ECO:0000256" key="21">
    <source>
        <dbReference type="ARBA" id="ARBA00093566"/>
    </source>
</evidence>
<evidence type="ECO:0000256" key="1">
    <source>
        <dbReference type="ARBA" id="ARBA00004115"/>
    </source>
</evidence>
<evidence type="ECO:0000256" key="4">
    <source>
        <dbReference type="ARBA" id="ARBA00022475"/>
    </source>
</evidence>
<dbReference type="InterPro" id="IPR007110">
    <property type="entry name" value="Ig-like_dom"/>
</dbReference>
<evidence type="ECO:0000256" key="17">
    <source>
        <dbReference type="ARBA" id="ARBA00070349"/>
    </source>
</evidence>
<evidence type="ECO:0000256" key="20">
    <source>
        <dbReference type="ARBA" id="ARBA00082706"/>
    </source>
</evidence>
<evidence type="ECO:0000256" key="11">
    <source>
        <dbReference type="ARBA" id="ARBA00022989"/>
    </source>
</evidence>
<reference evidence="25" key="1">
    <citation type="journal article" date="2010" name="Science">
        <title>The genome of the Western clawed frog Xenopus tropicalis.</title>
        <authorList>
            <person name="Hellsten U."/>
            <person name="Harland R.M."/>
            <person name="Gilchrist M.J."/>
            <person name="Hendrix D."/>
            <person name="Jurka J."/>
            <person name="Kapitonov V."/>
            <person name="Ovcharenko I."/>
            <person name="Putnam N.H."/>
            <person name="Shu S."/>
            <person name="Taher L."/>
            <person name="Blitz I.L."/>
            <person name="Blumberg B."/>
            <person name="Dichmann D.S."/>
            <person name="Dubchak I."/>
            <person name="Amaya E."/>
            <person name="Detter J.C."/>
            <person name="Fletcher R."/>
            <person name="Gerhard D.S."/>
            <person name="Goodstein D."/>
            <person name="Graves T."/>
            <person name="Grigoriev I.V."/>
            <person name="Grimwood J."/>
            <person name="Kawashima T."/>
            <person name="Lindquist E."/>
            <person name="Lucas S.M."/>
            <person name="Mead P.E."/>
            <person name="Mitros T."/>
            <person name="Ogino H."/>
            <person name="Ohta Y."/>
            <person name="Poliakov A.V."/>
            <person name="Pollet N."/>
            <person name="Robert J."/>
            <person name="Salamov A."/>
            <person name="Sater A.K."/>
            <person name="Schmutz J."/>
            <person name="Terry A."/>
            <person name="Vize P.D."/>
            <person name="Warren W.C."/>
            <person name="Wells D."/>
            <person name="Wills A."/>
            <person name="Wilson R.K."/>
            <person name="Zimmerman L.B."/>
            <person name="Zorn A.M."/>
            <person name="Grainger R."/>
            <person name="Grammer T."/>
            <person name="Khokha M.K."/>
            <person name="Richardson P.M."/>
            <person name="Rokhsar D.S."/>
        </authorList>
    </citation>
    <scope>NUCLEOTIDE SEQUENCE [LARGE SCALE GENOMIC DNA]</scope>
    <source>
        <strain evidence="25">Nigerian</strain>
    </source>
</reference>
<feature type="region of interest" description="Disordered" evidence="22">
    <location>
        <begin position="1"/>
        <end position="25"/>
    </location>
</feature>
<keyword evidence="4" id="KW-1003">Cell membrane</keyword>
<dbReference type="Bgee" id="ENSXETG00000037273">
    <property type="expression patterns" value="Expressed in liver and 5 other cell types or tissues"/>
</dbReference>
<evidence type="ECO:0000256" key="2">
    <source>
        <dbReference type="ARBA" id="ARBA00004251"/>
    </source>
</evidence>
<dbReference type="GO" id="GO:0002376">
    <property type="term" value="P:immune system process"/>
    <property type="evidence" value="ECO:0007669"/>
    <property type="project" value="UniProtKB-KW"/>
</dbReference>
<keyword evidence="6" id="KW-0732">Signal</keyword>
<keyword evidence="10" id="KW-0391">Immunity</keyword>
<feature type="domain" description="Ig-like" evidence="24">
    <location>
        <begin position="65"/>
        <end position="165"/>
    </location>
</feature>
<comment type="subunit">
    <text evidence="21">Interacts with peptide-free HLA-A*02-B2M complexes or those loaded with low affinity peptides, likely facilitating peptide exchange onto higher affinity peptides. Interacts with MR1 in a ligand-independent way; this interaction may stabilize MR1 pool and facilitate ligand loading and dissociation.</text>
</comment>
<protein>
    <recommendedName>
        <fullName evidence="17">Tapasin-related protein</fullName>
    </recommendedName>
    <alternativeName>
        <fullName evidence="18">TAP-binding protein-like</fullName>
    </alternativeName>
    <alternativeName>
        <fullName evidence="19">TAP-binding protein-related protein</fullName>
    </alternativeName>
    <alternativeName>
        <fullName evidence="20">Tapasin-like</fullName>
    </alternativeName>
</protein>
<dbReference type="PANTHER" id="PTHR23411">
    <property type="entry name" value="TAPASIN"/>
    <property type="match status" value="1"/>
</dbReference>
<proteinExistence type="predicted"/>
<keyword evidence="15" id="KW-0393">Immunoglobulin domain</keyword>
<keyword evidence="14" id="KW-1015">Disulfide bond</keyword>
<evidence type="ECO:0000256" key="7">
    <source>
        <dbReference type="ARBA" id="ARBA00022737"/>
    </source>
</evidence>
<evidence type="ECO:0000313" key="25">
    <source>
        <dbReference type="Ensembl" id="ENSXETP00000104388"/>
    </source>
</evidence>
<evidence type="ECO:0000256" key="13">
    <source>
        <dbReference type="ARBA" id="ARBA00023136"/>
    </source>
</evidence>
<evidence type="ECO:0000256" key="14">
    <source>
        <dbReference type="ARBA" id="ARBA00023157"/>
    </source>
</evidence>
<keyword evidence="7" id="KW-0677">Repeat</keyword>
<dbReference type="InterPro" id="IPR036179">
    <property type="entry name" value="Ig-like_dom_sf"/>
</dbReference>
<dbReference type="InterPro" id="IPR003006">
    <property type="entry name" value="Ig/MHC_CS"/>
</dbReference>
<keyword evidence="5 23" id="KW-0812">Transmembrane</keyword>
<evidence type="ECO:0000256" key="23">
    <source>
        <dbReference type="SAM" id="Phobius"/>
    </source>
</evidence>
<reference evidence="25" key="2">
    <citation type="submission" date="2021-03" db="UniProtKB">
        <authorList>
            <consortium name="Ensembl"/>
        </authorList>
    </citation>
    <scope>IDENTIFICATION</scope>
</reference>
<dbReference type="SUPFAM" id="SSF48726">
    <property type="entry name" value="Immunoglobulin"/>
    <property type="match status" value="1"/>
</dbReference>